<feature type="compositionally biased region" description="Basic residues" evidence="8">
    <location>
        <begin position="1"/>
        <end position="10"/>
    </location>
</feature>
<proteinExistence type="inferred from homology"/>
<keyword evidence="2 7" id="KW-0132">Cell division</keyword>
<comment type="function">
    <text evidence="7">Involved in cell division.</text>
</comment>
<dbReference type="GO" id="GO:0051301">
    <property type="term" value="P:cell division"/>
    <property type="evidence" value="ECO:0007669"/>
    <property type="project" value="UniProtKB-UniRule"/>
</dbReference>
<evidence type="ECO:0000256" key="7">
    <source>
        <dbReference type="HAMAP-Rule" id="MF_00631"/>
    </source>
</evidence>
<keyword evidence="1 7" id="KW-1003">Cell membrane</keyword>
<dbReference type="EMBL" id="CP001706">
    <property type="protein sequence ID" value="ACV07840.1"/>
    <property type="molecule type" value="Genomic_DNA"/>
</dbReference>
<keyword evidence="10" id="KW-1185">Reference proteome</keyword>
<evidence type="ECO:0000256" key="6">
    <source>
        <dbReference type="ARBA" id="ARBA00023306"/>
    </source>
</evidence>
<name>C7QYJ3_JONDD</name>
<organism evidence="9 10">
    <name type="scientific">Jonesia denitrificans (strain ATCC 14870 / DSM 20603 / BCRC 15368 / CIP 55.134 / JCM 11481 / NBRC 15587 / NCTC 10816 / Prevot 55134)</name>
    <name type="common">Listeria denitrificans</name>
    <dbReference type="NCBI Taxonomy" id="471856"/>
    <lineage>
        <taxon>Bacteria</taxon>
        <taxon>Bacillati</taxon>
        <taxon>Actinomycetota</taxon>
        <taxon>Actinomycetes</taxon>
        <taxon>Micrococcales</taxon>
        <taxon>Jonesiaceae</taxon>
        <taxon>Jonesia</taxon>
    </lineage>
</organism>
<evidence type="ECO:0000256" key="4">
    <source>
        <dbReference type="ARBA" id="ARBA00022989"/>
    </source>
</evidence>
<dbReference type="RefSeq" id="WP_012805945.1">
    <property type="nucleotide sequence ID" value="NC_013174.1"/>
</dbReference>
<dbReference type="GO" id="GO:0005886">
    <property type="term" value="C:plasma membrane"/>
    <property type="evidence" value="ECO:0007669"/>
    <property type="project" value="UniProtKB-SubCell"/>
</dbReference>
<sequence>MPVSRSRKKRHQDDEVTQADHTPQQVGNPAWLAPTMVTLLIVGCLWVIVYYLTSATLGLPLPWIGQWNIAVGFVIMLGGLGLATRWR</sequence>
<reference evidence="9 10" key="1">
    <citation type="journal article" date="2009" name="Stand. Genomic Sci.">
        <title>Complete genome sequence of Jonesia denitrificans type strain (Prevot 55134).</title>
        <authorList>
            <person name="Pukall R."/>
            <person name="Gehrich-Schroter G."/>
            <person name="Lapidus A."/>
            <person name="Nolan M."/>
            <person name="Glavina Del Rio T."/>
            <person name="Lucas S."/>
            <person name="Chen F."/>
            <person name="Tice H."/>
            <person name="Pitluck S."/>
            <person name="Cheng J.F."/>
            <person name="Copeland A."/>
            <person name="Saunders E."/>
            <person name="Brettin T."/>
            <person name="Detter J.C."/>
            <person name="Bruce D."/>
            <person name="Goodwin L."/>
            <person name="Pati A."/>
            <person name="Ivanova N."/>
            <person name="Mavromatis K."/>
            <person name="Ovchinnikova G."/>
            <person name="Chen A."/>
            <person name="Palaniappan K."/>
            <person name="Land M."/>
            <person name="Hauser L."/>
            <person name="Chang Y.J."/>
            <person name="Jeffries C.D."/>
            <person name="Chain P."/>
            <person name="Goker M."/>
            <person name="Bristow J."/>
            <person name="Eisen J.A."/>
            <person name="Markowitz V."/>
            <person name="Hugenholtz P."/>
            <person name="Kyrpides N.C."/>
            <person name="Klenk H.P."/>
            <person name="Han C."/>
        </authorList>
    </citation>
    <scope>NUCLEOTIDE SEQUENCE [LARGE SCALE GENOMIC DNA]</scope>
    <source>
        <strain evidence="10">ATCC 14870 / DSM 20603 / BCRC 15368 / CIP 55.134 / JCM 11481 / NBRC 15587 / NCTC 10816 / Prevot 55134</strain>
    </source>
</reference>
<dbReference type="AlphaFoldDB" id="C7QYJ3"/>
<gene>
    <name evidence="7" type="primary">crgA</name>
    <name evidence="9" type="ordered locus">Jden_0166</name>
</gene>
<dbReference type="KEGG" id="jde:Jden_0166"/>
<dbReference type="OrthoDB" id="5189646at2"/>
<evidence type="ECO:0000313" key="10">
    <source>
        <dbReference type="Proteomes" id="UP000000628"/>
    </source>
</evidence>
<dbReference type="Pfam" id="PF06781">
    <property type="entry name" value="CrgA"/>
    <property type="match status" value="1"/>
</dbReference>
<feature type="transmembrane region" description="Helical" evidence="7">
    <location>
        <begin position="64"/>
        <end position="83"/>
    </location>
</feature>
<evidence type="ECO:0000256" key="2">
    <source>
        <dbReference type="ARBA" id="ARBA00022618"/>
    </source>
</evidence>
<accession>C7QYJ3</accession>
<protein>
    <recommendedName>
        <fullName evidence="7">Cell division protein CrgA</fullName>
    </recommendedName>
</protein>
<dbReference type="STRING" id="471856.Jden_0166"/>
<dbReference type="eggNOG" id="ENOG5032ZHR">
    <property type="taxonomic scope" value="Bacteria"/>
</dbReference>
<dbReference type="InterPro" id="IPR009619">
    <property type="entry name" value="CrgA"/>
</dbReference>
<dbReference type="HOGENOM" id="CLU_149126_1_0_11"/>
<evidence type="ECO:0000256" key="5">
    <source>
        <dbReference type="ARBA" id="ARBA00023136"/>
    </source>
</evidence>
<evidence type="ECO:0000256" key="1">
    <source>
        <dbReference type="ARBA" id="ARBA00022475"/>
    </source>
</evidence>
<evidence type="ECO:0000256" key="8">
    <source>
        <dbReference type="SAM" id="MobiDB-lite"/>
    </source>
</evidence>
<dbReference type="HAMAP" id="MF_00631">
    <property type="entry name" value="CrgA"/>
    <property type="match status" value="1"/>
</dbReference>
<keyword evidence="6 7" id="KW-0131">Cell cycle</keyword>
<evidence type="ECO:0000256" key="3">
    <source>
        <dbReference type="ARBA" id="ARBA00022692"/>
    </source>
</evidence>
<dbReference type="Proteomes" id="UP000000628">
    <property type="component" value="Chromosome"/>
</dbReference>
<keyword evidence="5 7" id="KW-0472">Membrane</keyword>
<keyword evidence="4 7" id="KW-1133">Transmembrane helix</keyword>
<comment type="subcellular location">
    <subcellularLocation>
        <location evidence="7">Cell membrane</location>
        <topology evidence="7">Multi-pass membrane protein</topology>
    </subcellularLocation>
</comment>
<feature type="transmembrane region" description="Helical" evidence="7">
    <location>
        <begin position="31"/>
        <end position="52"/>
    </location>
</feature>
<feature type="region of interest" description="Disordered" evidence="8">
    <location>
        <begin position="1"/>
        <end position="22"/>
    </location>
</feature>
<keyword evidence="3 7" id="KW-0812">Transmembrane</keyword>
<comment type="similarity">
    <text evidence="7">Belongs to the CrgA family.</text>
</comment>
<evidence type="ECO:0000313" key="9">
    <source>
        <dbReference type="EMBL" id="ACV07840.1"/>
    </source>
</evidence>